<dbReference type="InterPro" id="IPR004559">
    <property type="entry name" value="HemW-like"/>
</dbReference>
<comment type="function">
    <text evidence="10">Probably acts as a heme chaperone, transferring heme to an unknown acceptor. Binds one molecule of heme per monomer, possibly covalently. Binds 1 [4Fe-4S] cluster. The cluster is coordinated with 3 cysteines and an exchangeable S-adenosyl-L-methionine.</text>
</comment>
<dbReference type="InterPro" id="IPR058240">
    <property type="entry name" value="rSAM_sf"/>
</dbReference>
<evidence type="ECO:0000256" key="5">
    <source>
        <dbReference type="ARBA" id="ARBA00022691"/>
    </source>
</evidence>
<evidence type="ECO:0000256" key="10">
    <source>
        <dbReference type="RuleBase" id="RU364116"/>
    </source>
</evidence>
<comment type="similarity">
    <text evidence="2">Belongs to the anaerobic coproporphyrinogen-III oxidase family. HemW subfamily.</text>
</comment>
<name>A0ABP0ET55_9RICK</name>
<evidence type="ECO:0000256" key="2">
    <source>
        <dbReference type="ARBA" id="ARBA00006100"/>
    </source>
</evidence>
<keyword evidence="10" id="KW-0004">4Fe-4S</keyword>
<keyword evidence="6 10" id="KW-0479">Metal-binding</keyword>
<evidence type="ECO:0000313" key="13">
    <source>
        <dbReference type="Proteomes" id="UP001314181"/>
    </source>
</evidence>
<dbReference type="PANTHER" id="PTHR13932">
    <property type="entry name" value="COPROPORPHYRINIGEN III OXIDASE"/>
    <property type="match status" value="1"/>
</dbReference>
<comment type="subcellular location">
    <subcellularLocation>
        <location evidence="10">Cytoplasm</location>
    </subcellularLocation>
</comment>
<dbReference type="InterPro" id="IPR034505">
    <property type="entry name" value="Coproporphyrinogen-III_oxidase"/>
</dbReference>
<dbReference type="SFLD" id="SFLDG01065">
    <property type="entry name" value="anaerobic_coproporphyrinogen-I"/>
    <property type="match status" value="1"/>
</dbReference>
<comment type="caution">
    <text evidence="12">The sequence shown here is derived from an EMBL/GenBank/DDBJ whole genome shotgun (WGS) entry which is preliminary data.</text>
</comment>
<accession>A0ABP0ET55</accession>
<dbReference type="PANTHER" id="PTHR13932:SF5">
    <property type="entry name" value="RADICAL S-ADENOSYL METHIONINE DOMAIN-CONTAINING PROTEIN 1, MITOCHONDRIAL"/>
    <property type="match status" value="1"/>
</dbReference>
<dbReference type="NCBIfam" id="TIGR00539">
    <property type="entry name" value="hemN_rel"/>
    <property type="match status" value="1"/>
</dbReference>
<evidence type="ECO:0000313" key="12">
    <source>
        <dbReference type="EMBL" id="CAK8163173.1"/>
    </source>
</evidence>
<dbReference type="SFLD" id="SFLDS00029">
    <property type="entry name" value="Radical_SAM"/>
    <property type="match status" value="1"/>
</dbReference>
<dbReference type="SUPFAM" id="SSF102114">
    <property type="entry name" value="Radical SAM enzymes"/>
    <property type="match status" value="1"/>
</dbReference>
<evidence type="ECO:0000256" key="3">
    <source>
        <dbReference type="ARBA" id="ARBA00017228"/>
    </source>
</evidence>
<comment type="cofactor">
    <cofactor evidence="1">
        <name>[4Fe-4S] cluster</name>
        <dbReference type="ChEBI" id="CHEBI:49883"/>
    </cofactor>
</comment>
<dbReference type="SFLD" id="SFLDF00288">
    <property type="entry name" value="HemN-like__clustered_with_nucl"/>
    <property type="match status" value="1"/>
</dbReference>
<evidence type="ECO:0000256" key="6">
    <source>
        <dbReference type="ARBA" id="ARBA00022723"/>
    </source>
</evidence>
<keyword evidence="8 10" id="KW-0411">Iron-sulfur</keyword>
<dbReference type="CDD" id="cd01335">
    <property type="entry name" value="Radical_SAM"/>
    <property type="match status" value="1"/>
</dbReference>
<keyword evidence="7 10" id="KW-0408">Iron</keyword>
<evidence type="ECO:0000256" key="9">
    <source>
        <dbReference type="ARBA" id="ARBA00023186"/>
    </source>
</evidence>
<sequence>MSLDNISIYVHWPFCASKCPYCSFNSYVSKNIDSDKWILAYSTELKRYKDLLNGKNLQSVFFGGGTPSLAEPRIIGSFLDSLTNYVNFNKNVEITLEANPSTADLNNMFDFRLAGINRVSLGVQSFNDNSLSLLGRNHDVEQAVKMIEIVSDIFENYSFDLIYALPDQEMVEWLADLSMAMNFVAGHLSLYQLSFDSGTKFYKEMLLGRMKPKMDEQSAVMYYTTKCFLESKGFEHYEVSNYSRYGMKCVHNLNYWTYGEYLGIGPGAAGRIKKNGNVYSTLSISSPSKWLDAACCINNNNHTVSSALSIKERAIEFVAMNMRINSGFNFQDFNIKVGGKIDDFVNMPRLELLQSTNFINFDGCAISVAENSRLLTDYITEYIII</sequence>
<protein>
    <recommendedName>
        <fullName evidence="3 10">Heme chaperone HemW</fullName>
    </recommendedName>
</protein>
<dbReference type="SFLD" id="SFLDF00562">
    <property type="entry name" value="HemN-like__clustered_with_heat"/>
    <property type="match status" value="1"/>
</dbReference>
<dbReference type="RefSeq" id="WP_338364162.1">
    <property type="nucleotide sequence ID" value="NZ_CAWVOK010000024.1"/>
</dbReference>
<keyword evidence="9 10" id="KW-0143">Chaperone</keyword>
<evidence type="ECO:0000256" key="8">
    <source>
        <dbReference type="ARBA" id="ARBA00023014"/>
    </source>
</evidence>
<dbReference type="Proteomes" id="UP001314181">
    <property type="component" value="Unassembled WGS sequence"/>
</dbReference>
<keyword evidence="5 10" id="KW-0949">S-adenosyl-L-methionine</keyword>
<proteinExistence type="inferred from homology"/>
<evidence type="ECO:0000256" key="4">
    <source>
        <dbReference type="ARBA" id="ARBA00022617"/>
    </source>
</evidence>
<keyword evidence="13" id="KW-1185">Reference proteome</keyword>
<dbReference type="InterPro" id="IPR013785">
    <property type="entry name" value="Aldolase_TIM"/>
</dbReference>
<dbReference type="SMART" id="SM00729">
    <property type="entry name" value="Elp3"/>
    <property type="match status" value="1"/>
</dbReference>
<gene>
    <name evidence="12" type="ORF">CAXC1_310015</name>
</gene>
<keyword evidence="10" id="KW-0963">Cytoplasm</keyword>
<organism evidence="12 13">
    <name type="scientific">Candidatus Xenohaliotis californiensis</name>
    <dbReference type="NCBI Taxonomy" id="84677"/>
    <lineage>
        <taxon>Bacteria</taxon>
        <taxon>Pseudomonadati</taxon>
        <taxon>Pseudomonadota</taxon>
        <taxon>Alphaproteobacteria</taxon>
        <taxon>Rickettsiales</taxon>
        <taxon>Anaplasmataceae</taxon>
        <taxon>Candidatus Xenohaliotis</taxon>
    </lineage>
</organism>
<feature type="domain" description="Radical SAM core" evidence="11">
    <location>
        <begin position="1"/>
        <end position="235"/>
    </location>
</feature>
<dbReference type="InterPro" id="IPR007197">
    <property type="entry name" value="rSAM"/>
</dbReference>
<dbReference type="EMBL" id="CAWVOK010000024">
    <property type="protein sequence ID" value="CAK8163173.1"/>
    <property type="molecule type" value="Genomic_DNA"/>
</dbReference>
<reference evidence="12 13" key="1">
    <citation type="submission" date="2024-01" db="EMBL/GenBank/DDBJ databases">
        <authorList>
            <person name="Kunselman E."/>
        </authorList>
    </citation>
    <scope>NUCLEOTIDE SEQUENCE [LARGE SCALE GENOMIC DNA]</scope>
    <source>
        <strain evidence="12">2 abalone samples</strain>
    </source>
</reference>
<evidence type="ECO:0000256" key="1">
    <source>
        <dbReference type="ARBA" id="ARBA00001966"/>
    </source>
</evidence>
<keyword evidence="4 10" id="KW-0349">Heme</keyword>
<dbReference type="Pfam" id="PF04055">
    <property type="entry name" value="Radical_SAM"/>
    <property type="match status" value="1"/>
</dbReference>
<dbReference type="PROSITE" id="PS51918">
    <property type="entry name" value="RADICAL_SAM"/>
    <property type="match status" value="1"/>
</dbReference>
<evidence type="ECO:0000259" key="11">
    <source>
        <dbReference type="PROSITE" id="PS51918"/>
    </source>
</evidence>
<dbReference type="InterPro" id="IPR006638">
    <property type="entry name" value="Elp3/MiaA/NifB-like_rSAM"/>
</dbReference>
<evidence type="ECO:0000256" key="7">
    <source>
        <dbReference type="ARBA" id="ARBA00023004"/>
    </source>
</evidence>
<dbReference type="Gene3D" id="3.20.20.70">
    <property type="entry name" value="Aldolase class I"/>
    <property type="match status" value="1"/>
</dbReference>